<protein>
    <recommendedName>
        <fullName evidence="5">Coiled-coil domain-containing protein 186</fullName>
    </recommendedName>
</protein>
<dbReference type="PANTHER" id="PTHR18911:SF5">
    <property type="entry name" value="COILED-COIL DOMAIN-CONTAINING PROTEIN 186"/>
    <property type="match status" value="1"/>
</dbReference>
<evidence type="ECO:0000313" key="3">
    <source>
        <dbReference type="EMBL" id="KAK9686571.1"/>
    </source>
</evidence>
<feature type="compositionally biased region" description="Polar residues" evidence="2">
    <location>
        <begin position="523"/>
        <end position="539"/>
    </location>
</feature>
<keyword evidence="1" id="KW-0175">Coiled coil</keyword>
<feature type="coiled-coil region" evidence="1">
    <location>
        <begin position="292"/>
        <end position="434"/>
    </location>
</feature>
<dbReference type="AlphaFoldDB" id="A0AAW1IBI7"/>
<sequence length="684" mass="79014">MSECNLEEVNEHKHSNLEDELGENSNTETEFLNETGANKIMESSTLFTETECSKQNENINNICNVFSSQSCVQCGKYEDEIIELMKKNNILNEQQLSLNKLHENLQIMYDNALKEKEAAIKEKESVVIRYAISEKNVLDQRSAKEVTEKKLKEALRENEILQHKVNQMCSEKARICQMLDNKSHELKQNQQELEHTKSDLGALETKMKWLQNNLKTELEIRKEHEAKIESLNNKVQESSAEMEQAKKDAQESIKTFQTSQDNRAYVLDQQLKEQQATLIMLKHEKTDRDQQVKTLQLELERVQTKQKEMLHENNELSLKVQQLERERLEIEQKLSELRGYADQQRQDAADLFSKSAQLEQIKLQLKNEQDQLAACNEQISLLKQRNTELESDMESCRVKEAELLLFTQQLTDKNVRLQSEFTAMETKVQQLSCEQSLLKRTNKEQETKSNLLNIQLTEDRKKYSTEIEKLGELLAEKSKLCEQLIQEVADQKGENSVIRRKLELSLREVNKELSHTSSSSSSLNTVERNGEASPTSNIDQVKVVQPERVLDKQVLIEHIVKLQRISARKSEKIDFLEEHVNSLVSELQKKSRLLHNYILREQAGTLSSNTMDNNKAILAKYPGIMSSVYSSRISDSNLTLELSLDINRKLQAVLEDALLENITLKENVDTLGVEIDRLNKQLKS</sequence>
<evidence type="ECO:0000256" key="1">
    <source>
        <dbReference type="SAM" id="Coils"/>
    </source>
</evidence>
<dbReference type="GO" id="GO:0005802">
    <property type="term" value="C:trans-Golgi network"/>
    <property type="evidence" value="ECO:0007669"/>
    <property type="project" value="TreeGrafter"/>
</dbReference>
<organism evidence="3 4">
    <name type="scientific">Popillia japonica</name>
    <name type="common">Japanese beetle</name>
    <dbReference type="NCBI Taxonomy" id="7064"/>
    <lineage>
        <taxon>Eukaryota</taxon>
        <taxon>Metazoa</taxon>
        <taxon>Ecdysozoa</taxon>
        <taxon>Arthropoda</taxon>
        <taxon>Hexapoda</taxon>
        <taxon>Insecta</taxon>
        <taxon>Pterygota</taxon>
        <taxon>Neoptera</taxon>
        <taxon>Endopterygota</taxon>
        <taxon>Coleoptera</taxon>
        <taxon>Polyphaga</taxon>
        <taxon>Scarabaeiformia</taxon>
        <taxon>Scarabaeidae</taxon>
        <taxon>Rutelinae</taxon>
        <taxon>Popillia</taxon>
    </lineage>
</organism>
<reference evidence="3 4" key="1">
    <citation type="journal article" date="2024" name="BMC Genomics">
        <title>De novo assembly and annotation of Popillia japonica's genome with initial clues to its potential as an invasive pest.</title>
        <authorList>
            <person name="Cucini C."/>
            <person name="Boschi S."/>
            <person name="Funari R."/>
            <person name="Cardaioli E."/>
            <person name="Iannotti N."/>
            <person name="Marturano G."/>
            <person name="Paoli F."/>
            <person name="Bruttini M."/>
            <person name="Carapelli A."/>
            <person name="Frati F."/>
            <person name="Nardi F."/>
        </authorList>
    </citation>
    <scope>NUCLEOTIDE SEQUENCE [LARGE SCALE GENOMIC DNA]</scope>
    <source>
        <strain evidence="3">DMR45628</strain>
    </source>
</reference>
<name>A0AAW1IBI7_POPJA</name>
<feature type="region of interest" description="Disordered" evidence="2">
    <location>
        <begin position="513"/>
        <end position="539"/>
    </location>
</feature>
<comment type="caution">
    <text evidence="3">The sequence shown here is derived from an EMBL/GenBank/DDBJ whole genome shotgun (WGS) entry which is preliminary data.</text>
</comment>
<feature type="coiled-coil region" evidence="1">
    <location>
        <begin position="467"/>
        <end position="494"/>
    </location>
</feature>
<gene>
    <name evidence="3" type="ORF">QE152_g37090</name>
</gene>
<dbReference type="PANTHER" id="PTHR18911">
    <property type="entry name" value="CTCL TUMOR ANTIGEN HD-CL-01"/>
    <property type="match status" value="1"/>
</dbReference>
<feature type="coiled-coil region" evidence="1">
    <location>
        <begin position="647"/>
        <end position="681"/>
    </location>
</feature>
<feature type="coiled-coil region" evidence="1">
    <location>
        <begin position="74"/>
        <end position="255"/>
    </location>
</feature>
<dbReference type="EMBL" id="JASPKY010000697">
    <property type="protein sequence ID" value="KAK9686571.1"/>
    <property type="molecule type" value="Genomic_DNA"/>
</dbReference>
<dbReference type="Proteomes" id="UP001458880">
    <property type="component" value="Unassembled WGS sequence"/>
</dbReference>
<feature type="region of interest" description="Disordered" evidence="2">
    <location>
        <begin position="1"/>
        <end position="24"/>
    </location>
</feature>
<accession>A0AAW1IBI7</accession>
<proteinExistence type="predicted"/>
<dbReference type="InterPro" id="IPR038830">
    <property type="entry name" value="CCDC186"/>
</dbReference>
<evidence type="ECO:0000256" key="2">
    <source>
        <dbReference type="SAM" id="MobiDB-lite"/>
    </source>
</evidence>
<dbReference type="GO" id="GO:0099518">
    <property type="term" value="P:vesicle cytoskeletal trafficking"/>
    <property type="evidence" value="ECO:0007669"/>
    <property type="project" value="TreeGrafter"/>
</dbReference>
<evidence type="ECO:0008006" key="5">
    <source>
        <dbReference type="Google" id="ProtNLM"/>
    </source>
</evidence>
<keyword evidence="4" id="KW-1185">Reference proteome</keyword>
<dbReference type="GO" id="GO:0031267">
    <property type="term" value="F:small GTPase binding"/>
    <property type="evidence" value="ECO:0007669"/>
    <property type="project" value="TreeGrafter"/>
</dbReference>
<evidence type="ECO:0000313" key="4">
    <source>
        <dbReference type="Proteomes" id="UP001458880"/>
    </source>
</evidence>